<evidence type="ECO:0000313" key="8">
    <source>
        <dbReference type="Proteomes" id="UP000559256"/>
    </source>
</evidence>
<keyword evidence="3" id="KW-0274">FAD</keyword>
<keyword evidence="4" id="KW-0560">Oxidoreductase</keyword>
<name>A0A8H5CKN4_9AGAR</name>
<protein>
    <recommendedName>
        <fullName evidence="6">FAD-binding PCMH-type domain-containing protein</fullName>
    </recommendedName>
</protein>
<sequence>MVSYFPYIFLFLSVSFKGFALSNEAAQIACNQLASTLGTTLIENSTGPDFNNTVSAPRNLFNTQINFSPACIVLAQEASDVQVAMKTIFQHEVDYAVLAGGHSANEGWDNVNGGILISFERMDQVSYDPQRDTITIQPGVRWGPAAVALEPQGVAPVGGRVDDVGTGLLLGGGLSFLSQAHGFSADNFVELDVVLVNGSMVTATAVNEYADLFRALKGGANRFGIVTRYEVQAIHTGKSEEKTWFGGSITYPEDSFEDLARAISHFVHDNVDPRAVHLSNFARVGLTTTATATLFYNGSTLPQDIFGEFLSIPSLSSNLTSLSYLDIALALAGTSPLGQGTLLGAKALIGGSSSSDDSTDQLYLNTLHLWKNLSDSFSPSEIAISTLDFTPVPISQISYGRPESGRGGNAIDPPLVGYNQIVIGNILPVGVKVVSEEIEDAVRLFLEQAPSSPGIPLFINECDSNQEVFATYGGYDFLKATYAKYDPTRFNIRHTNGPIGL</sequence>
<dbReference type="Pfam" id="PF01565">
    <property type="entry name" value="FAD_binding_4"/>
    <property type="match status" value="1"/>
</dbReference>
<dbReference type="Proteomes" id="UP000559256">
    <property type="component" value="Unassembled WGS sequence"/>
</dbReference>
<dbReference type="PANTHER" id="PTHR42973:SF13">
    <property type="entry name" value="FAD-BINDING PCMH-TYPE DOMAIN-CONTAINING PROTEIN"/>
    <property type="match status" value="1"/>
</dbReference>
<proteinExistence type="inferred from homology"/>
<dbReference type="InterPro" id="IPR016166">
    <property type="entry name" value="FAD-bd_PCMH"/>
</dbReference>
<gene>
    <name evidence="7" type="ORF">D9758_011139</name>
</gene>
<dbReference type="AlphaFoldDB" id="A0A8H5CKN4"/>
<keyword evidence="8" id="KW-1185">Reference proteome</keyword>
<dbReference type="Gene3D" id="3.30.465.10">
    <property type="match status" value="1"/>
</dbReference>
<dbReference type="InterPro" id="IPR006094">
    <property type="entry name" value="Oxid_FAD_bind_N"/>
</dbReference>
<feature type="domain" description="FAD-binding PCMH-type" evidence="6">
    <location>
        <begin position="65"/>
        <end position="236"/>
    </location>
</feature>
<dbReference type="InterPro" id="IPR036318">
    <property type="entry name" value="FAD-bd_PCMH-like_sf"/>
</dbReference>
<evidence type="ECO:0000259" key="6">
    <source>
        <dbReference type="PROSITE" id="PS51387"/>
    </source>
</evidence>
<feature type="chain" id="PRO_5034094451" description="FAD-binding PCMH-type domain-containing protein" evidence="5">
    <location>
        <begin position="21"/>
        <end position="501"/>
    </location>
</feature>
<dbReference type="GO" id="GO:0071949">
    <property type="term" value="F:FAD binding"/>
    <property type="evidence" value="ECO:0007669"/>
    <property type="project" value="InterPro"/>
</dbReference>
<comment type="caution">
    <text evidence="7">The sequence shown here is derived from an EMBL/GenBank/DDBJ whole genome shotgun (WGS) entry which is preliminary data.</text>
</comment>
<dbReference type="InterPro" id="IPR050416">
    <property type="entry name" value="FAD-linked_Oxidoreductase"/>
</dbReference>
<comment type="similarity">
    <text evidence="1">Belongs to the oxygen-dependent FAD-linked oxidoreductase family.</text>
</comment>
<evidence type="ECO:0000256" key="5">
    <source>
        <dbReference type="SAM" id="SignalP"/>
    </source>
</evidence>
<reference evidence="7 8" key="1">
    <citation type="journal article" date="2020" name="ISME J.">
        <title>Uncovering the hidden diversity of litter-decomposition mechanisms in mushroom-forming fungi.</title>
        <authorList>
            <person name="Floudas D."/>
            <person name="Bentzer J."/>
            <person name="Ahren D."/>
            <person name="Johansson T."/>
            <person name="Persson P."/>
            <person name="Tunlid A."/>
        </authorList>
    </citation>
    <scope>NUCLEOTIDE SEQUENCE [LARGE SCALE GENOMIC DNA]</scope>
    <source>
        <strain evidence="7 8">CBS 291.85</strain>
    </source>
</reference>
<dbReference type="GO" id="GO:0016491">
    <property type="term" value="F:oxidoreductase activity"/>
    <property type="evidence" value="ECO:0007669"/>
    <property type="project" value="UniProtKB-KW"/>
</dbReference>
<dbReference type="PANTHER" id="PTHR42973">
    <property type="entry name" value="BINDING OXIDOREDUCTASE, PUTATIVE (AFU_ORTHOLOGUE AFUA_1G17690)-RELATED"/>
    <property type="match status" value="1"/>
</dbReference>
<evidence type="ECO:0000256" key="4">
    <source>
        <dbReference type="ARBA" id="ARBA00023002"/>
    </source>
</evidence>
<evidence type="ECO:0000256" key="3">
    <source>
        <dbReference type="ARBA" id="ARBA00022827"/>
    </source>
</evidence>
<keyword evidence="2" id="KW-0285">Flavoprotein</keyword>
<dbReference type="OrthoDB" id="2151789at2759"/>
<dbReference type="InterPro" id="IPR016169">
    <property type="entry name" value="FAD-bd_PCMH_sub2"/>
</dbReference>
<keyword evidence="5" id="KW-0732">Signal</keyword>
<evidence type="ECO:0000313" key="7">
    <source>
        <dbReference type="EMBL" id="KAF5343059.1"/>
    </source>
</evidence>
<evidence type="ECO:0000256" key="1">
    <source>
        <dbReference type="ARBA" id="ARBA00005466"/>
    </source>
</evidence>
<dbReference type="EMBL" id="JAACJM010000150">
    <property type="protein sequence ID" value="KAF5343059.1"/>
    <property type="molecule type" value="Genomic_DNA"/>
</dbReference>
<dbReference type="SUPFAM" id="SSF56176">
    <property type="entry name" value="FAD-binding/transporter-associated domain-like"/>
    <property type="match status" value="1"/>
</dbReference>
<evidence type="ECO:0000256" key="2">
    <source>
        <dbReference type="ARBA" id="ARBA00022630"/>
    </source>
</evidence>
<dbReference type="PROSITE" id="PS51387">
    <property type="entry name" value="FAD_PCMH"/>
    <property type="match status" value="1"/>
</dbReference>
<accession>A0A8H5CKN4</accession>
<feature type="signal peptide" evidence="5">
    <location>
        <begin position="1"/>
        <end position="20"/>
    </location>
</feature>
<organism evidence="7 8">
    <name type="scientific">Tetrapyrgos nigripes</name>
    <dbReference type="NCBI Taxonomy" id="182062"/>
    <lineage>
        <taxon>Eukaryota</taxon>
        <taxon>Fungi</taxon>
        <taxon>Dikarya</taxon>
        <taxon>Basidiomycota</taxon>
        <taxon>Agaricomycotina</taxon>
        <taxon>Agaricomycetes</taxon>
        <taxon>Agaricomycetidae</taxon>
        <taxon>Agaricales</taxon>
        <taxon>Marasmiineae</taxon>
        <taxon>Marasmiaceae</taxon>
        <taxon>Tetrapyrgos</taxon>
    </lineage>
</organism>